<dbReference type="AlphaFoldDB" id="A0AA38CR67"/>
<protein>
    <recommendedName>
        <fullName evidence="2">VQ domain-containing protein</fullName>
    </recommendedName>
</protein>
<evidence type="ECO:0000256" key="1">
    <source>
        <dbReference type="SAM" id="MobiDB-lite"/>
    </source>
</evidence>
<dbReference type="Pfam" id="PF05678">
    <property type="entry name" value="VQ"/>
    <property type="match status" value="1"/>
</dbReference>
<evidence type="ECO:0000313" key="4">
    <source>
        <dbReference type="Proteomes" id="UP000824469"/>
    </source>
</evidence>
<feature type="region of interest" description="Disordered" evidence="1">
    <location>
        <begin position="87"/>
        <end position="136"/>
    </location>
</feature>
<keyword evidence="4" id="KW-1185">Reference proteome</keyword>
<organism evidence="3 4">
    <name type="scientific">Taxus chinensis</name>
    <name type="common">Chinese yew</name>
    <name type="synonym">Taxus wallichiana var. chinensis</name>
    <dbReference type="NCBI Taxonomy" id="29808"/>
    <lineage>
        <taxon>Eukaryota</taxon>
        <taxon>Viridiplantae</taxon>
        <taxon>Streptophyta</taxon>
        <taxon>Embryophyta</taxon>
        <taxon>Tracheophyta</taxon>
        <taxon>Spermatophyta</taxon>
        <taxon>Pinopsida</taxon>
        <taxon>Pinidae</taxon>
        <taxon>Conifers II</taxon>
        <taxon>Cupressales</taxon>
        <taxon>Taxaceae</taxon>
        <taxon>Taxus</taxon>
    </lineage>
</organism>
<proteinExistence type="predicted"/>
<evidence type="ECO:0000313" key="3">
    <source>
        <dbReference type="EMBL" id="KAH9302257.1"/>
    </source>
</evidence>
<gene>
    <name evidence="3" type="ORF">KI387_013840</name>
</gene>
<feature type="region of interest" description="Disordered" evidence="1">
    <location>
        <begin position="1"/>
        <end position="32"/>
    </location>
</feature>
<dbReference type="PANTHER" id="PTHR33143">
    <property type="entry name" value="F16F4.1 PROTEIN-RELATED"/>
    <property type="match status" value="1"/>
</dbReference>
<sequence>RIITRGRDNLTKSMESRKSGLGRSKTMVGTSSSSHVISKFNAASSGINPPIIQQRSKMTPTIRIVHIFPTEIIKTDPANFRALVQKLTGRHSHPSSKSPKQRLQTPTANQQRADNDWRKNAAQPDYPATQQPRQGEYLHYQEQIVSPLTEMERELSEDERMKLWDNVAPYFTASGSELDIFTSLMDSRSILPEIPILNSPTAEQIDYLGGIFRPSQTGGFNHFSYPSLF</sequence>
<dbReference type="PANTHER" id="PTHR33143:SF74">
    <property type="entry name" value="VQ MOTIF-CONTAINING PROTEIN 18"/>
    <property type="match status" value="1"/>
</dbReference>
<dbReference type="GO" id="GO:0005634">
    <property type="term" value="C:nucleus"/>
    <property type="evidence" value="ECO:0007669"/>
    <property type="project" value="TreeGrafter"/>
</dbReference>
<feature type="non-terminal residue" evidence="3">
    <location>
        <position position="1"/>
    </location>
</feature>
<accession>A0AA38CR67</accession>
<dbReference type="EMBL" id="JAHRHJ020000009">
    <property type="protein sequence ID" value="KAH9302257.1"/>
    <property type="molecule type" value="Genomic_DNA"/>
</dbReference>
<dbReference type="Proteomes" id="UP000824469">
    <property type="component" value="Unassembled WGS sequence"/>
</dbReference>
<evidence type="ECO:0000259" key="2">
    <source>
        <dbReference type="Pfam" id="PF05678"/>
    </source>
</evidence>
<feature type="compositionally biased region" description="Basic and acidic residues" evidence="1">
    <location>
        <begin position="1"/>
        <end position="18"/>
    </location>
</feature>
<dbReference type="InterPro" id="IPR008889">
    <property type="entry name" value="VQ"/>
</dbReference>
<comment type="caution">
    <text evidence="3">The sequence shown here is derived from an EMBL/GenBank/DDBJ whole genome shotgun (WGS) entry which is preliminary data.</text>
</comment>
<feature type="domain" description="VQ" evidence="2">
    <location>
        <begin position="67"/>
        <end position="94"/>
    </location>
</feature>
<name>A0AA38CR67_TAXCH</name>
<dbReference type="InterPro" id="IPR039607">
    <property type="entry name" value="VQ_8/17/18/20/21/25"/>
</dbReference>
<feature type="compositionally biased region" description="Polar residues" evidence="1">
    <location>
        <begin position="95"/>
        <end position="112"/>
    </location>
</feature>
<dbReference type="OMA" id="ESCKEAM"/>
<reference evidence="3 4" key="1">
    <citation type="journal article" date="2021" name="Nat. Plants">
        <title>The Taxus genome provides insights into paclitaxel biosynthesis.</title>
        <authorList>
            <person name="Xiong X."/>
            <person name="Gou J."/>
            <person name="Liao Q."/>
            <person name="Li Y."/>
            <person name="Zhou Q."/>
            <person name="Bi G."/>
            <person name="Li C."/>
            <person name="Du R."/>
            <person name="Wang X."/>
            <person name="Sun T."/>
            <person name="Guo L."/>
            <person name="Liang H."/>
            <person name="Lu P."/>
            <person name="Wu Y."/>
            <person name="Zhang Z."/>
            <person name="Ro D.K."/>
            <person name="Shang Y."/>
            <person name="Huang S."/>
            <person name="Yan J."/>
        </authorList>
    </citation>
    <scope>NUCLEOTIDE SEQUENCE [LARGE SCALE GENOMIC DNA]</scope>
    <source>
        <strain evidence="3">Ta-2019</strain>
    </source>
</reference>